<reference evidence="1" key="1">
    <citation type="submission" date="2022-07" db="EMBL/GenBank/DDBJ databases">
        <title>Phylogenomic reconstructions and comparative analyses of Kickxellomycotina fungi.</title>
        <authorList>
            <person name="Reynolds N.K."/>
            <person name="Stajich J.E."/>
            <person name="Barry K."/>
            <person name="Grigoriev I.V."/>
            <person name="Crous P."/>
            <person name="Smith M.E."/>
        </authorList>
    </citation>
    <scope>NUCLEOTIDE SEQUENCE</scope>
    <source>
        <strain evidence="1">NRRL 5244</strain>
    </source>
</reference>
<evidence type="ECO:0000313" key="1">
    <source>
        <dbReference type="EMBL" id="KAJ1942722.1"/>
    </source>
</evidence>
<organism evidence="1 2">
    <name type="scientific">Linderina macrospora</name>
    <dbReference type="NCBI Taxonomy" id="4868"/>
    <lineage>
        <taxon>Eukaryota</taxon>
        <taxon>Fungi</taxon>
        <taxon>Fungi incertae sedis</taxon>
        <taxon>Zoopagomycota</taxon>
        <taxon>Kickxellomycotina</taxon>
        <taxon>Kickxellomycetes</taxon>
        <taxon>Kickxellales</taxon>
        <taxon>Kickxellaceae</taxon>
        <taxon>Linderina</taxon>
    </lineage>
</organism>
<sequence>MADLRVDNESLYGSSVYHGGNFADDADLPEYVQLCKRLFPTLAGSATDVDAVDPEEEEDTARYFKYLTGLPLPSLRMEPTLLQSDLQRISTELTALLLNEATGPMSTHQKPATPSRTHPLVTAGDARDATESERIFKVVLDTHHQAAATVDGLTQSLVRAREILPRLEQA</sequence>
<protein>
    <submittedName>
        <fullName evidence="1">Uncharacterized protein</fullName>
    </submittedName>
</protein>
<dbReference type="Proteomes" id="UP001150603">
    <property type="component" value="Unassembled WGS sequence"/>
</dbReference>
<accession>A0ACC1J9D2</accession>
<dbReference type="EMBL" id="JANBPW010001892">
    <property type="protein sequence ID" value="KAJ1942722.1"/>
    <property type="molecule type" value="Genomic_DNA"/>
</dbReference>
<comment type="caution">
    <text evidence="1">The sequence shown here is derived from an EMBL/GenBank/DDBJ whole genome shotgun (WGS) entry which is preliminary data.</text>
</comment>
<proteinExistence type="predicted"/>
<feature type="non-terminal residue" evidence="1">
    <location>
        <position position="170"/>
    </location>
</feature>
<keyword evidence="2" id="KW-1185">Reference proteome</keyword>
<evidence type="ECO:0000313" key="2">
    <source>
        <dbReference type="Proteomes" id="UP001150603"/>
    </source>
</evidence>
<name>A0ACC1J9D2_9FUNG</name>
<gene>
    <name evidence="1" type="ORF">FBU59_003115</name>
</gene>